<name>A0ACC6Q1K8_9ACTN</name>
<comment type="caution">
    <text evidence="1">The sequence shown here is derived from an EMBL/GenBank/DDBJ whole genome shotgun (WGS) entry which is preliminary data.</text>
</comment>
<evidence type="ECO:0000313" key="1">
    <source>
        <dbReference type="EMBL" id="MEJ8637593.1"/>
    </source>
</evidence>
<keyword evidence="2" id="KW-1185">Reference proteome</keyword>
<dbReference type="EMBL" id="JBBKAJ010000022">
    <property type="protein sequence ID" value="MEJ8637593.1"/>
    <property type="molecule type" value="Genomic_DNA"/>
</dbReference>
<protein>
    <submittedName>
        <fullName evidence="1">TIGR03086 family metal-binding protein</fullName>
    </submittedName>
</protein>
<gene>
    <name evidence="1" type="ORF">WKI67_29940</name>
</gene>
<proteinExistence type="predicted"/>
<reference evidence="1" key="1">
    <citation type="submission" date="2024-03" db="EMBL/GenBank/DDBJ databases">
        <title>Novel Streptomyces species of biotechnological and ecological value are a feature of Machair soil.</title>
        <authorList>
            <person name="Prole J.R."/>
            <person name="Goodfellow M."/>
            <person name="Allenby N."/>
            <person name="Ward A.C."/>
        </authorList>
    </citation>
    <scope>NUCLEOTIDE SEQUENCE</scope>
    <source>
        <strain evidence="1">MS2.AVA.5</strain>
    </source>
</reference>
<sequence>MNDPRPLYERAAEQFAGLVKTVTPDRLDAPTPCPEFDVRALLSHVVGGTHRIALVGGGGDGLSVPAHADGIADDGWSAAYDVARSRFAEAWADDAKLARPVTVPWGAETPGAAAVGGYVMETLAHTWDLSQALGHPLPLEQELAEIILPLAREVLPVEPRGGPVPFGAVQEAPEGSDAYTQLAAWLGRAV</sequence>
<evidence type="ECO:0000313" key="2">
    <source>
        <dbReference type="Proteomes" id="UP001377168"/>
    </source>
</evidence>
<dbReference type="Proteomes" id="UP001377168">
    <property type="component" value="Unassembled WGS sequence"/>
</dbReference>
<accession>A0ACC6Q1K8</accession>
<organism evidence="1 2">
    <name type="scientific">Streptomyces achmelvichensis</name>
    <dbReference type="NCBI Taxonomy" id="3134111"/>
    <lineage>
        <taxon>Bacteria</taxon>
        <taxon>Bacillati</taxon>
        <taxon>Actinomycetota</taxon>
        <taxon>Actinomycetes</taxon>
        <taxon>Kitasatosporales</taxon>
        <taxon>Streptomycetaceae</taxon>
        <taxon>Streptomyces</taxon>
    </lineage>
</organism>